<evidence type="ECO:0000313" key="1">
    <source>
        <dbReference type="EMBL" id="QHT79720.1"/>
    </source>
</evidence>
<protein>
    <recommendedName>
        <fullName evidence="2">Tc1-like transposase DDE domain-containing protein</fullName>
    </recommendedName>
</protein>
<sequence>MLCAISADKVVGWKLYKERKGGIKTKDILEFYDEFIKDKYNNHLIIIMDNAVIHKSKIMRETNSIEEFFSQLKHYIKKKSKYI</sequence>
<dbReference type="AlphaFoldDB" id="A0A6C0HH58"/>
<evidence type="ECO:0008006" key="2">
    <source>
        <dbReference type="Google" id="ProtNLM"/>
    </source>
</evidence>
<accession>A0A6C0HH58</accession>
<dbReference type="Gene3D" id="3.30.420.10">
    <property type="entry name" value="Ribonuclease H-like superfamily/Ribonuclease H"/>
    <property type="match status" value="1"/>
</dbReference>
<dbReference type="EMBL" id="MN739953">
    <property type="protein sequence ID" value="QHT79720.1"/>
    <property type="molecule type" value="Genomic_DNA"/>
</dbReference>
<dbReference type="InterPro" id="IPR036397">
    <property type="entry name" value="RNaseH_sf"/>
</dbReference>
<proteinExistence type="predicted"/>
<reference evidence="1" key="1">
    <citation type="journal article" date="2020" name="Nature">
        <title>Giant virus diversity and host interactions through global metagenomics.</title>
        <authorList>
            <person name="Schulz F."/>
            <person name="Roux S."/>
            <person name="Paez-Espino D."/>
            <person name="Jungbluth S."/>
            <person name="Walsh D.A."/>
            <person name="Denef V.J."/>
            <person name="McMahon K.D."/>
            <person name="Konstantinidis K.T."/>
            <person name="Eloe-Fadrosh E.A."/>
            <person name="Kyrpides N.C."/>
            <person name="Woyke T."/>
        </authorList>
    </citation>
    <scope>NUCLEOTIDE SEQUENCE</scope>
    <source>
        <strain evidence="1">GVMAG-M-3300023184-101</strain>
    </source>
</reference>
<dbReference type="GO" id="GO:0003676">
    <property type="term" value="F:nucleic acid binding"/>
    <property type="evidence" value="ECO:0007669"/>
    <property type="project" value="InterPro"/>
</dbReference>
<organism evidence="1">
    <name type="scientific">viral metagenome</name>
    <dbReference type="NCBI Taxonomy" id="1070528"/>
    <lineage>
        <taxon>unclassified sequences</taxon>
        <taxon>metagenomes</taxon>
        <taxon>organismal metagenomes</taxon>
    </lineage>
</organism>
<name>A0A6C0HH58_9ZZZZ</name>